<dbReference type="Proteomes" id="UP000515160">
    <property type="component" value="Chromosome X"/>
</dbReference>
<keyword evidence="3 7" id="KW-0812">Transmembrane</keyword>
<protein>
    <submittedName>
        <fullName evidence="16">Transmembrane protein 132C</fullName>
    </submittedName>
</protein>
<evidence type="ECO:0000259" key="14">
    <source>
        <dbReference type="Pfam" id="PF23487"/>
    </source>
</evidence>
<dbReference type="Pfam" id="PF16070">
    <property type="entry name" value="Ig_TMEM132_4th"/>
    <property type="match status" value="1"/>
</dbReference>
<accession>A0A9C6WII0</accession>
<comment type="similarity">
    <text evidence="2">Belongs to the TMEM132 family.</text>
</comment>
<keyword evidence="5 7" id="KW-0472">Membrane</keyword>
<evidence type="ECO:0000313" key="16">
    <source>
        <dbReference type="RefSeq" id="XP_051864478.1"/>
    </source>
</evidence>
<reference evidence="16" key="1">
    <citation type="submission" date="2025-08" db="UniProtKB">
        <authorList>
            <consortium name="RefSeq"/>
        </authorList>
    </citation>
    <scope>IDENTIFICATION</scope>
    <source>
        <strain evidence="16">15112-1751.03</strain>
        <tissue evidence="16">Whole Adult</tissue>
    </source>
</reference>
<organism evidence="15 16">
    <name type="scientific">Drosophila albomicans</name>
    <name type="common">Fruit fly</name>
    <dbReference type="NCBI Taxonomy" id="7291"/>
    <lineage>
        <taxon>Eukaryota</taxon>
        <taxon>Metazoa</taxon>
        <taxon>Ecdysozoa</taxon>
        <taxon>Arthropoda</taxon>
        <taxon>Hexapoda</taxon>
        <taxon>Insecta</taxon>
        <taxon>Pterygota</taxon>
        <taxon>Neoptera</taxon>
        <taxon>Endopterygota</taxon>
        <taxon>Diptera</taxon>
        <taxon>Brachycera</taxon>
        <taxon>Muscomorpha</taxon>
        <taxon>Ephydroidea</taxon>
        <taxon>Drosophilidae</taxon>
        <taxon>Drosophila</taxon>
    </lineage>
</organism>
<evidence type="ECO:0000259" key="11">
    <source>
        <dbReference type="Pfam" id="PF23039"/>
    </source>
</evidence>
<feature type="region of interest" description="Disordered" evidence="6">
    <location>
        <begin position="1041"/>
        <end position="1079"/>
    </location>
</feature>
<name>A0A9C6WII0_DROAB</name>
<dbReference type="OrthoDB" id="10026202at2759"/>
<dbReference type="PANTHER" id="PTHR13388">
    <property type="entry name" value="DETONATOR, ISOFORM E"/>
    <property type="match status" value="1"/>
</dbReference>
<feature type="region of interest" description="Disordered" evidence="6">
    <location>
        <begin position="992"/>
        <end position="1014"/>
    </location>
</feature>
<feature type="domain" description="Transmembrane protein TMEM132 C-terminal" evidence="9">
    <location>
        <begin position="944"/>
        <end position="1034"/>
    </location>
</feature>
<dbReference type="InterPro" id="IPR055422">
    <property type="entry name" value="Ig_TMEM132_2nd"/>
</dbReference>
<feature type="domain" description="Transmembrane protein TMEM132 fifth" evidence="13">
    <location>
        <begin position="565"/>
        <end position="714"/>
    </location>
</feature>
<sequence>MKCCVIIAWMLLAIAELCACVEVHFEAPDSGFFLKHARQPPVTPEIANVQQTSSSLPPLKTRSNYDSVLSLDRFTVVETTQPVSIRASYGPFSTKQTVPARYIVPDTMDAANQAGDYVNNSTATLLELQQPNMHLDISAHLVRNTVSQDSPVLRVLFHAGADPGGHLQRQKVCVLLHVAMANEQPLKGRCMPEGEDGVCVAEVVIPLSWWPALPAPRHGSNAAQTPLPPPKAPQRYAQVSYSVFEPPLRNPEQCEPKVQIQPLTTFAQVPLLAAKTAFKELRADDSVTFLLPQHPLYPMSKLHVPVFLHQYAEQEQRVAAFTVRARVKAGLRIMGASASSDLWSISIEKENPKHTTARVTAFRKDIDSSASSSSGSSMESRSNYSSSSSGGNGNGNGNEVYEVFSWLLEVADDSNDILDGGKIVWSVTHVYDAPKDKDSSELIAPDDTKKRLIAKLEINKDDIQAVLPMAKIWEVMNTAVLTGRQVAQAMKVFIVSQAGKVADVTLQSSCHAEDESVIKVSSSCSSVYVDGSEQRGSSNASVIVKYGTYVGVAKFIVWMPEFPLEVYISDFRLSQIKGWKVTDDNHYIHNKQSRRRKKRSYMWSQHGTSYYNNVGADKSICRARYQQSPVEVYAKFLAIDQNSGRISYFISRRTGLRVTDLVQPLLRVADPKIASLKGRILQGKSMGRTDVQVLSPITGRVIGTKEIRVGSDKVNLSKLIVRVISGLQLTITPENAIENGYLAETSVTHKLTAQYQEGLLDIDLEFSDGSKTPLRDIAVEDYFLLVESLDTEVVAFAPMLASHHPRVIAVGEGNGNLLRVTLLLSEECRLRRGSGAGSSSASSASVGVVKQNKPNAAPLASALASIEVDFNNVDIVSKQESIQNDGTVGRERKNYRNTGDLADIIVGIPLRDSSQQYEPTVQARQHRASIQAVHKSHYGNRGFAGGNMSSMELGMYVLLTAFCFAIIVFVISCVVYASKFRPAMIESGLDPLSSGGKGNASNNGAAGGGGGFRDVRLKESTTNAHDWVWLGRSTIDRQSVAVDAPPPQQQQQQQQPVQQQQQQPVQQQQQHINARDSRMRITSNPIITYDNGRRISSFDQPQPKLQTHIVPASNLNKLHQEQHYLANERKETALDYKPPVPPHRNVGTRAMLPPQLPPQTASIKDKELLNKRHSQHFKREHMLNENNNAAQSLPQQQQQQHQQQQQQPQHQQQQQQQPPQLHHHHQQQQQPERHHQHQRSHSHSHNFMHEPVLRSAHLKMKQQQQQQQLQQQQQQQQQLQQQHEELHNAEKLVEYTNPHQKNAFQFDSLTPKRVTKAAAVAQAAQAAAAAAAAANSAAAATIVAPTSPAITQIKENHNHSILSTVADAANSNATDKIVRLPTPPGTLTSSAGGGGGGSTAVSSEPTTKSSRVKRATVVGNPMFSATVDDTLAPGERLGLDDLDMDYEQIMHYFDNLKESNA</sequence>
<feature type="domain" description="Transmembrane protein family 132 fourth" evidence="10">
    <location>
        <begin position="465"/>
        <end position="561"/>
    </location>
</feature>
<dbReference type="InterPro" id="IPR031437">
    <property type="entry name" value="Ig_TMEM132_4th"/>
</dbReference>
<dbReference type="GO" id="GO:0016020">
    <property type="term" value="C:membrane"/>
    <property type="evidence" value="ECO:0007669"/>
    <property type="project" value="UniProtKB-SubCell"/>
</dbReference>
<feature type="transmembrane region" description="Helical" evidence="7">
    <location>
        <begin position="953"/>
        <end position="977"/>
    </location>
</feature>
<dbReference type="Pfam" id="PF15706">
    <property type="entry name" value="TMEM132_C"/>
    <property type="match status" value="1"/>
</dbReference>
<dbReference type="Pfam" id="PF23487">
    <property type="entry name" value="Ig_TMEM132_6th"/>
    <property type="match status" value="1"/>
</dbReference>
<comment type="subcellular location">
    <subcellularLocation>
        <location evidence="1">Membrane</location>
        <topology evidence="1">Single-pass type I membrane protein</topology>
    </subcellularLocation>
</comment>
<dbReference type="InterPro" id="IPR055423">
    <property type="entry name" value="Ig_TMEM132_5th"/>
</dbReference>
<evidence type="ECO:0000256" key="6">
    <source>
        <dbReference type="SAM" id="MobiDB-lite"/>
    </source>
</evidence>
<dbReference type="Pfam" id="PF23039">
    <property type="entry name" value="TMEM132_3rd"/>
    <property type="match status" value="1"/>
</dbReference>
<keyword evidence="4 7" id="KW-1133">Transmembrane helix</keyword>
<evidence type="ECO:0000256" key="1">
    <source>
        <dbReference type="ARBA" id="ARBA00004479"/>
    </source>
</evidence>
<gene>
    <name evidence="16" type="primary">LOC117563780</name>
</gene>
<proteinExistence type="inferred from homology"/>
<feature type="signal peptide" evidence="8">
    <location>
        <begin position="1"/>
        <end position="20"/>
    </location>
</feature>
<evidence type="ECO:0000256" key="3">
    <source>
        <dbReference type="ARBA" id="ARBA00022692"/>
    </source>
</evidence>
<evidence type="ECO:0000259" key="9">
    <source>
        <dbReference type="Pfam" id="PF15706"/>
    </source>
</evidence>
<keyword evidence="8" id="KW-0732">Signal</keyword>
<evidence type="ECO:0000313" key="15">
    <source>
        <dbReference type="Proteomes" id="UP000515160"/>
    </source>
</evidence>
<feature type="compositionally biased region" description="Basic residues" evidence="6">
    <location>
        <begin position="1234"/>
        <end position="1244"/>
    </location>
</feature>
<dbReference type="GeneID" id="117563780"/>
<dbReference type="InterPro" id="IPR055424">
    <property type="entry name" value="Ig_TMEM132_6th"/>
</dbReference>
<evidence type="ECO:0000259" key="12">
    <source>
        <dbReference type="Pfam" id="PF23481"/>
    </source>
</evidence>
<evidence type="ECO:0000256" key="4">
    <source>
        <dbReference type="ARBA" id="ARBA00022989"/>
    </source>
</evidence>
<feature type="domain" description="Transmembrane protein TMEM132 cohesin-like" evidence="11">
    <location>
        <begin position="278"/>
        <end position="375"/>
    </location>
</feature>
<feature type="domain" description="Transmembrane protein TMEM132 sixth" evidence="14">
    <location>
        <begin position="717"/>
        <end position="829"/>
    </location>
</feature>
<dbReference type="RefSeq" id="XP_051864478.1">
    <property type="nucleotide sequence ID" value="XM_052008518.1"/>
</dbReference>
<feature type="compositionally biased region" description="Low complexity" evidence="6">
    <location>
        <begin position="1049"/>
        <end position="1070"/>
    </location>
</feature>
<feature type="region of interest" description="Disordered" evidence="6">
    <location>
        <begin position="1257"/>
        <end position="1283"/>
    </location>
</feature>
<dbReference type="InterPro" id="IPR055421">
    <property type="entry name" value="TMEM132_3rd"/>
</dbReference>
<evidence type="ECO:0000259" key="10">
    <source>
        <dbReference type="Pfam" id="PF16070"/>
    </source>
</evidence>
<feature type="domain" description="Transmembrane protein TMEM132 second Ig-like" evidence="12">
    <location>
        <begin position="137"/>
        <end position="212"/>
    </location>
</feature>
<evidence type="ECO:0000256" key="5">
    <source>
        <dbReference type="ARBA" id="ARBA00023136"/>
    </source>
</evidence>
<evidence type="ECO:0000256" key="2">
    <source>
        <dbReference type="ARBA" id="ARBA00006166"/>
    </source>
</evidence>
<feature type="compositionally biased region" description="Low complexity" evidence="6">
    <location>
        <begin position="1262"/>
        <end position="1281"/>
    </location>
</feature>
<feature type="region of interest" description="Disordered" evidence="6">
    <location>
        <begin position="1130"/>
        <end position="1166"/>
    </location>
</feature>
<feature type="chain" id="PRO_5038382196" evidence="8">
    <location>
        <begin position="21"/>
        <end position="1461"/>
    </location>
</feature>
<dbReference type="InterPro" id="IPR026307">
    <property type="entry name" value="TMEM132"/>
</dbReference>
<feature type="compositionally biased region" description="Low complexity" evidence="6">
    <location>
        <begin position="1191"/>
        <end position="1220"/>
    </location>
</feature>
<dbReference type="Pfam" id="PF23486">
    <property type="entry name" value="Ig_TMEM132_5th"/>
    <property type="match status" value="1"/>
</dbReference>
<dbReference type="CTD" id="31555"/>
<feature type="region of interest" description="Disordered" evidence="6">
    <location>
        <begin position="1190"/>
        <end position="1244"/>
    </location>
</feature>
<dbReference type="PANTHER" id="PTHR13388:SF11">
    <property type="entry name" value="DETONATOR, ISOFORM E"/>
    <property type="match status" value="1"/>
</dbReference>
<evidence type="ECO:0000256" key="7">
    <source>
        <dbReference type="SAM" id="Phobius"/>
    </source>
</evidence>
<keyword evidence="15" id="KW-1185">Reference proteome</keyword>
<dbReference type="Pfam" id="PF23481">
    <property type="entry name" value="Ig_TMEM132_2nd"/>
    <property type="match status" value="1"/>
</dbReference>
<evidence type="ECO:0000256" key="8">
    <source>
        <dbReference type="SAM" id="SignalP"/>
    </source>
</evidence>
<dbReference type="InterPro" id="IPR031436">
    <property type="entry name" value="TMEM132_C"/>
</dbReference>
<feature type="region of interest" description="Disordered" evidence="6">
    <location>
        <begin position="1379"/>
        <end position="1412"/>
    </location>
</feature>
<feature type="region of interest" description="Disordered" evidence="6">
    <location>
        <begin position="367"/>
        <end position="393"/>
    </location>
</feature>
<feature type="compositionally biased region" description="Low complexity" evidence="6">
    <location>
        <begin position="368"/>
        <end position="389"/>
    </location>
</feature>
<evidence type="ECO:0000259" key="13">
    <source>
        <dbReference type="Pfam" id="PF23486"/>
    </source>
</evidence>